<dbReference type="AlphaFoldDB" id="D8TR53"/>
<feature type="compositionally biased region" description="Polar residues" evidence="1">
    <location>
        <begin position="122"/>
        <end position="134"/>
    </location>
</feature>
<keyword evidence="3" id="KW-1185">Reference proteome</keyword>
<evidence type="ECO:0000256" key="1">
    <source>
        <dbReference type="SAM" id="MobiDB-lite"/>
    </source>
</evidence>
<dbReference type="GeneID" id="9623602"/>
<dbReference type="InParanoid" id="D8TR53"/>
<feature type="non-terminal residue" evidence="2">
    <location>
        <position position="1"/>
    </location>
</feature>
<dbReference type="OrthoDB" id="543603at2759"/>
<dbReference type="Proteomes" id="UP000001058">
    <property type="component" value="Unassembled WGS sequence"/>
</dbReference>
<name>D8TR53_VOLCA</name>
<evidence type="ECO:0000313" key="3">
    <source>
        <dbReference type="Proteomes" id="UP000001058"/>
    </source>
</evidence>
<organism evidence="3">
    <name type="scientific">Volvox carteri f. nagariensis</name>
    <dbReference type="NCBI Taxonomy" id="3068"/>
    <lineage>
        <taxon>Eukaryota</taxon>
        <taxon>Viridiplantae</taxon>
        <taxon>Chlorophyta</taxon>
        <taxon>core chlorophytes</taxon>
        <taxon>Chlorophyceae</taxon>
        <taxon>CS clade</taxon>
        <taxon>Chlamydomonadales</taxon>
        <taxon>Volvocaceae</taxon>
        <taxon>Volvox</taxon>
    </lineage>
</organism>
<feature type="compositionally biased region" description="Basic and acidic residues" evidence="1">
    <location>
        <begin position="135"/>
        <end position="145"/>
    </location>
</feature>
<dbReference type="EMBL" id="GL378332">
    <property type="protein sequence ID" value="EFJ50277.1"/>
    <property type="molecule type" value="Genomic_DNA"/>
</dbReference>
<feature type="compositionally biased region" description="Basic and acidic residues" evidence="1">
    <location>
        <begin position="99"/>
        <end position="113"/>
    </location>
</feature>
<gene>
    <name evidence="2" type="ORF">VOLCADRAFT_89228</name>
</gene>
<dbReference type="KEGG" id="vcn:VOLCADRAFT_89228"/>
<reference evidence="2 3" key="1">
    <citation type="journal article" date="2010" name="Science">
        <title>Genomic analysis of organismal complexity in the multicellular green alga Volvox carteri.</title>
        <authorList>
            <person name="Prochnik S.E."/>
            <person name="Umen J."/>
            <person name="Nedelcu A.M."/>
            <person name="Hallmann A."/>
            <person name="Miller S.M."/>
            <person name="Nishii I."/>
            <person name="Ferris P."/>
            <person name="Kuo A."/>
            <person name="Mitros T."/>
            <person name="Fritz-Laylin L.K."/>
            <person name="Hellsten U."/>
            <person name="Chapman J."/>
            <person name="Simakov O."/>
            <person name="Rensing S.A."/>
            <person name="Terry A."/>
            <person name="Pangilinan J."/>
            <person name="Kapitonov V."/>
            <person name="Jurka J."/>
            <person name="Salamov A."/>
            <person name="Shapiro H."/>
            <person name="Schmutz J."/>
            <person name="Grimwood J."/>
            <person name="Lindquist E."/>
            <person name="Lucas S."/>
            <person name="Grigoriev I.V."/>
            <person name="Schmitt R."/>
            <person name="Kirk D."/>
            <person name="Rokhsar D.S."/>
        </authorList>
    </citation>
    <scope>NUCLEOTIDE SEQUENCE [LARGE SCALE GENOMIC DNA]</scope>
    <source>
        <strain evidence="3">f. Nagariensis / Eve</strain>
    </source>
</reference>
<protein>
    <submittedName>
        <fullName evidence="2">Uncharacterized protein</fullName>
    </submittedName>
</protein>
<sequence>TPLLMLSCFLPCTTTPLNPDTDPPRGPPHHQLEAYQATGTSPGRVLADAVRARLRGDGGEGLDATAAVPSGRATADGVPLGRREEERAPGGGACTRVAPRGDAESERVRHALEELGYGDAETPSSSPLTPPRQGQSDRSHGADYD</sequence>
<accession>D8TR53</accession>
<feature type="region of interest" description="Disordered" evidence="1">
    <location>
        <begin position="56"/>
        <end position="145"/>
    </location>
</feature>
<proteinExistence type="predicted"/>
<dbReference type="RefSeq" id="XP_002948897.1">
    <property type="nucleotide sequence ID" value="XM_002948851.1"/>
</dbReference>
<evidence type="ECO:0000313" key="2">
    <source>
        <dbReference type="EMBL" id="EFJ50277.1"/>
    </source>
</evidence>